<dbReference type="OrthoDB" id="8736397at2"/>
<dbReference type="EMBL" id="VNJI01000044">
    <property type="protein sequence ID" value="TVY07050.1"/>
    <property type="molecule type" value="Genomic_DNA"/>
</dbReference>
<evidence type="ECO:0000313" key="1">
    <source>
        <dbReference type="EMBL" id="TVY07050.1"/>
    </source>
</evidence>
<dbReference type="Proteomes" id="UP000317036">
    <property type="component" value="Unassembled WGS sequence"/>
</dbReference>
<reference evidence="1 2" key="1">
    <citation type="submission" date="2019-07" db="EMBL/GenBank/DDBJ databases">
        <authorList>
            <person name="Kim J."/>
        </authorList>
    </citation>
    <scope>NUCLEOTIDE SEQUENCE [LARGE SCALE GENOMIC DNA]</scope>
    <source>
        <strain evidence="1 2">JC52</strain>
    </source>
</reference>
<dbReference type="AlphaFoldDB" id="A0A559K4M7"/>
<dbReference type="RefSeq" id="WP_144852695.1">
    <property type="nucleotide sequence ID" value="NZ_VNJI01000044.1"/>
</dbReference>
<proteinExistence type="predicted"/>
<protein>
    <submittedName>
        <fullName evidence="1">Uncharacterized protein</fullName>
    </submittedName>
</protein>
<accession>A0A559K4M7</accession>
<gene>
    <name evidence="1" type="ORF">FPZ49_26215</name>
</gene>
<keyword evidence="2" id="KW-1185">Reference proteome</keyword>
<evidence type="ECO:0000313" key="2">
    <source>
        <dbReference type="Proteomes" id="UP000317036"/>
    </source>
</evidence>
<comment type="caution">
    <text evidence="1">The sequence shown here is derived from an EMBL/GenBank/DDBJ whole genome shotgun (WGS) entry which is preliminary data.</text>
</comment>
<name>A0A559K4M7_9BACL</name>
<organism evidence="1 2">
    <name type="scientific">Paenibacillus cremeus</name>
    <dbReference type="NCBI Taxonomy" id="2163881"/>
    <lineage>
        <taxon>Bacteria</taxon>
        <taxon>Bacillati</taxon>
        <taxon>Bacillota</taxon>
        <taxon>Bacilli</taxon>
        <taxon>Bacillales</taxon>
        <taxon>Paenibacillaceae</taxon>
        <taxon>Paenibacillus</taxon>
    </lineage>
</organism>
<sequence>MSRVKVIDLGELSQAQIDRDLWYQVDETLLEDVEEKAVFSKRKEAIDLYMANEKSHKDIYELTGVDRINLIRLFKRCITYDPNGVPWGYRGLIPNKKLKKYELNPVSRKFNESRKTGEFDLLLEKQFLSTDNKTSSSNGFS</sequence>